<keyword evidence="2" id="KW-1185">Reference proteome</keyword>
<reference evidence="1 2" key="1">
    <citation type="submission" date="2024-01" db="EMBL/GenBank/DDBJ databases">
        <title>Unpublished Manusciprt.</title>
        <authorList>
            <person name="Duman M."/>
            <person name="Valdes E.G."/>
            <person name="Ajmi N."/>
            <person name="Altun S."/>
            <person name="Saticioglu I.B."/>
        </authorList>
    </citation>
    <scope>NUCLEOTIDE SEQUENCE [LARGE SCALE GENOMIC DNA]</scope>
    <source>
        <strain evidence="1 2">148P</strain>
    </source>
</reference>
<evidence type="ECO:0000313" key="1">
    <source>
        <dbReference type="EMBL" id="MEE1933282.1"/>
    </source>
</evidence>
<sequence length="122" mass="13500">MELIDKFGFTQEDALLIVASVANNAVNLLLGAGGSYGATGGDGVSLKGGIDLAKELNANFKLGLDKSEEENLPLVYGDIKSSDKTKAPLNSFLRSRFTGCQPSWQKKLHDFRWKRIWTFEYR</sequence>
<accession>A0ABU7HP09</accession>
<proteinExistence type="predicted"/>
<dbReference type="EMBL" id="JAZDQJ010000007">
    <property type="protein sequence ID" value="MEE1933282.1"/>
    <property type="molecule type" value="Genomic_DNA"/>
</dbReference>
<name>A0ABU7HP09_9PSED</name>
<gene>
    <name evidence="1" type="ORF">V0R50_08615</name>
</gene>
<dbReference type="Proteomes" id="UP001335100">
    <property type="component" value="Unassembled WGS sequence"/>
</dbReference>
<evidence type="ECO:0000313" key="2">
    <source>
        <dbReference type="Proteomes" id="UP001335100"/>
    </source>
</evidence>
<dbReference type="RefSeq" id="WP_330074169.1">
    <property type="nucleotide sequence ID" value="NZ_JAZDQJ010000007.1"/>
</dbReference>
<organism evidence="1 2">
    <name type="scientific">Pseudomonas ulcerans</name>
    <dbReference type="NCBI Taxonomy" id="3115852"/>
    <lineage>
        <taxon>Bacteria</taxon>
        <taxon>Pseudomonadati</taxon>
        <taxon>Pseudomonadota</taxon>
        <taxon>Gammaproteobacteria</taxon>
        <taxon>Pseudomonadales</taxon>
        <taxon>Pseudomonadaceae</taxon>
        <taxon>Pseudomonas</taxon>
    </lineage>
</organism>
<comment type="caution">
    <text evidence="1">The sequence shown here is derived from an EMBL/GenBank/DDBJ whole genome shotgun (WGS) entry which is preliminary data.</text>
</comment>
<protein>
    <submittedName>
        <fullName evidence="1">Uncharacterized protein</fullName>
    </submittedName>
</protein>